<dbReference type="Pfam" id="PF00128">
    <property type="entry name" value="Alpha-amylase"/>
    <property type="match status" value="1"/>
</dbReference>
<dbReference type="InterPro" id="IPR006047">
    <property type="entry name" value="GH13_cat_dom"/>
</dbReference>
<dbReference type="CDD" id="cd11333">
    <property type="entry name" value="AmyAc_SI_OligoGlu_DGase"/>
    <property type="match status" value="1"/>
</dbReference>
<dbReference type="STRING" id="283737.SAMN05660453_0515"/>
<keyword evidence="6" id="KW-1185">Reference proteome</keyword>
<dbReference type="InterPro" id="IPR017853">
    <property type="entry name" value="GH"/>
</dbReference>
<dbReference type="EMBL" id="FOLI01000001">
    <property type="protein sequence ID" value="SFB87504.1"/>
    <property type="molecule type" value="Genomic_DNA"/>
</dbReference>
<evidence type="ECO:0000256" key="3">
    <source>
        <dbReference type="ARBA" id="ARBA00023295"/>
    </source>
</evidence>
<comment type="similarity">
    <text evidence="1">Belongs to the glycosyl hydrolase 13 family.</text>
</comment>
<reference evidence="5 6" key="1">
    <citation type="submission" date="2016-10" db="EMBL/GenBank/DDBJ databases">
        <authorList>
            <person name="de Groot N.N."/>
        </authorList>
    </citation>
    <scope>NUCLEOTIDE SEQUENCE [LARGE SCALE GENOMIC DNA]</scope>
    <source>
        <strain evidence="5 6">DSM 19113</strain>
    </source>
</reference>
<gene>
    <name evidence="5" type="ORF">SAMN05660453_0515</name>
</gene>
<dbReference type="Gene3D" id="2.60.40.1180">
    <property type="entry name" value="Golgi alpha-mannosidase II"/>
    <property type="match status" value="1"/>
</dbReference>
<organism evidence="5 6">
    <name type="scientific">Fructobacillus durionis</name>
    <dbReference type="NCBI Taxonomy" id="283737"/>
    <lineage>
        <taxon>Bacteria</taxon>
        <taxon>Bacillati</taxon>
        <taxon>Bacillota</taxon>
        <taxon>Bacilli</taxon>
        <taxon>Lactobacillales</taxon>
        <taxon>Lactobacillaceae</taxon>
        <taxon>Fructobacillus</taxon>
    </lineage>
</organism>
<name>A0A1I1EK41_9LACO</name>
<feature type="domain" description="Glycosyl hydrolase family 13 catalytic" evidence="4">
    <location>
        <begin position="16"/>
        <end position="428"/>
    </location>
</feature>
<evidence type="ECO:0000259" key="4">
    <source>
        <dbReference type="SMART" id="SM00642"/>
    </source>
</evidence>
<dbReference type="GO" id="GO:0004556">
    <property type="term" value="F:alpha-amylase activity"/>
    <property type="evidence" value="ECO:0007669"/>
    <property type="project" value="TreeGrafter"/>
</dbReference>
<evidence type="ECO:0000256" key="1">
    <source>
        <dbReference type="ARBA" id="ARBA00008061"/>
    </source>
</evidence>
<dbReference type="InterPro" id="IPR013780">
    <property type="entry name" value="Glyco_hydro_b"/>
</dbReference>
<protein>
    <submittedName>
        <fullName evidence="5">Oligo-1,6-glucosidase</fullName>
    </submittedName>
</protein>
<dbReference type="SUPFAM" id="SSF51011">
    <property type="entry name" value="Glycosyl hydrolase domain"/>
    <property type="match status" value="1"/>
</dbReference>
<dbReference type="GO" id="GO:0009313">
    <property type="term" value="P:oligosaccharide catabolic process"/>
    <property type="evidence" value="ECO:0007669"/>
    <property type="project" value="TreeGrafter"/>
</dbReference>
<dbReference type="OrthoDB" id="9805159at2"/>
<proteinExistence type="inferred from homology"/>
<dbReference type="Proteomes" id="UP000199376">
    <property type="component" value="Unassembled WGS sequence"/>
</dbReference>
<dbReference type="PANTHER" id="PTHR10357">
    <property type="entry name" value="ALPHA-AMYLASE FAMILY MEMBER"/>
    <property type="match status" value="1"/>
</dbReference>
<dbReference type="RefSeq" id="WP_091501706.1">
    <property type="nucleotide sequence ID" value="NZ_FOLI01000001.1"/>
</dbReference>
<dbReference type="FunFam" id="3.90.400.10:FF:000002">
    <property type="entry name" value="Sucrose isomerase"/>
    <property type="match status" value="1"/>
</dbReference>
<evidence type="ECO:0000313" key="5">
    <source>
        <dbReference type="EMBL" id="SFB87504.1"/>
    </source>
</evidence>
<dbReference type="InterPro" id="IPR045857">
    <property type="entry name" value="O16G_dom_2"/>
</dbReference>
<dbReference type="PANTHER" id="PTHR10357:SF184">
    <property type="entry name" value="OLIGO-1,6-GLUCOSIDASE 1"/>
    <property type="match status" value="1"/>
</dbReference>
<evidence type="ECO:0000313" key="6">
    <source>
        <dbReference type="Proteomes" id="UP000199376"/>
    </source>
</evidence>
<accession>A0A1I1EK41</accession>
<dbReference type="SUPFAM" id="SSF51445">
    <property type="entry name" value="(Trans)glycosidases"/>
    <property type="match status" value="1"/>
</dbReference>
<keyword evidence="3" id="KW-0326">Glycosidase</keyword>
<dbReference type="Gene3D" id="3.20.20.80">
    <property type="entry name" value="Glycosidases"/>
    <property type="match status" value="1"/>
</dbReference>
<evidence type="ECO:0000256" key="2">
    <source>
        <dbReference type="ARBA" id="ARBA00022801"/>
    </source>
</evidence>
<dbReference type="AlphaFoldDB" id="A0A1I1EK41"/>
<dbReference type="Gene3D" id="3.90.400.10">
    <property type="entry name" value="Oligo-1,6-glucosidase, Domain 2"/>
    <property type="match status" value="1"/>
</dbReference>
<sequence length="561" mass="64871">MTTNQTKWWQKAVVYQIYPRSFQDSNNDGIGDLKGIESRLDYVKKLGADVIWLNPVYDSPNEDNGYDISDYDAINPEFGTMEEFDSLLSEAHDRGIKIVMDLVVNHSSSQHKWFIESKSSKDSDKRDFYIWRDPVDGHEPNNWGSFFSGSTWKYDENTGQYYLHLFAEGQPDLNWENDKVRQTVFDMMNRWVDKGIDGFRMDVISLLSKPEGLPDGPVAEGAEYASSNDMVANGPKIHDYIQEMRQKVLNNADIMTVGEASNVNIKNAKRYAAADGSELNMVFQFEHMDLDQNPNPNLGKWDNAPLYLPKLKENLTKWQTELAGVAWNSLYWENHDQPRSVSRFGSDAPEFRVKSAKMLATLLHFMQGTPYIYQGQEIGMTNANNLAWEDFNDIEIKNARKYLVERDGLIDADTLLDYVHYKGRDNARTPMQWTDGENAGFTEGTPWLKLNDNFDKINVDQALNDENSIFYHYQQLIKFRHDLDIVTTGRYELLDPEDEQVYAYKRVGEGEELLIINSFAEETLERDYQVPANAELLISNYEDDMGTELRPYESKVYRIQK</sequence>
<dbReference type="NCBIfam" id="NF008183">
    <property type="entry name" value="PRK10933.1"/>
    <property type="match status" value="1"/>
</dbReference>
<dbReference type="FunFam" id="3.20.20.80:FF:000064">
    <property type="entry name" value="Oligo-1,6-glucosidase"/>
    <property type="match status" value="2"/>
</dbReference>
<dbReference type="SMART" id="SM00642">
    <property type="entry name" value="Aamy"/>
    <property type="match status" value="1"/>
</dbReference>
<keyword evidence="2" id="KW-0378">Hydrolase</keyword>